<organism evidence="5 6">
    <name type="scientific">Canna indica</name>
    <name type="common">Indian-shot</name>
    <dbReference type="NCBI Taxonomy" id="4628"/>
    <lineage>
        <taxon>Eukaryota</taxon>
        <taxon>Viridiplantae</taxon>
        <taxon>Streptophyta</taxon>
        <taxon>Embryophyta</taxon>
        <taxon>Tracheophyta</taxon>
        <taxon>Spermatophyta</taxon>
        <taxon>Magnoliopsida</taxon>
        <taxon>Liliopsida</taxon>
        <taxon>Zingiberales</taxon>
        <taxon>Cannaceae</taxon>
        <taxon>Canna</taxon>
    </lineage>
</organism>
<evidence type="ECO:0000256" key="2">
    <source>
        <dbReference type="ARBA" id="ARBA00022737"/>
    </source>
</evidence>
<feature type="repeat" description="PPR" evidence="3">
    <location>
        <begin position="569"/>
        <end position="603"/>
    </location>
</feature>
<dbReference type="PANTHER" id="PTHR47447:SF17">
    <property type="entry name" value="OS12G0638900 PROTEIN"/>
    <property type="match status" value="1"/>
</dbReference>
<dbReference type="NCBIfam" id="TIGR00756">
    <property type="entry name" value="PPR"/>
    <property type="match status" value="11"/>
</dbReference>
<dbReference type="Pfam" id="PF23276">
    <property type="entry name" value="TPR_24"/>
    <property type="match status" value="1"/>
</dbReference>
<dbReference type="PROSITE" id="PS51375">
    <property type="entry name" value="PPR"/>
    <property type="match status" value="12"/>
</dbReference>
<feature type="repeat" description="PPR" evidence="3">
    <location>
        <begin position="464"/>
        <end position="498"/>
    </location>
</feature>
<dbReference type="PANTHER" id="PTHR47447">
    <property type="entry name" value="OS03G0856100 PROTEIN"/>
    <property type="match status" value="1"/>
</dbReference>
<name>A0AAQ3QE88_9LILI</name>
<sequence>MLSAALRRAHHRSHLPPPHQASCFSPLNLISTSDHASCAGEGFHPIDQFLPPRTLPRPSIRPHLLREIILSLAYLLKTSPGCLADLKALALDGLRPAPLARLLHSFPHHRTALAFFAAAIPDLSAATVSCCCDAAHLLVSTGDPALTILAQHLLADLLGRVEPRRGAELIYWTYRHQFLRSNYSALHLVLRSFLNAGMASEALDVVERIRSLGKTPSLTALAILLRLLFRRGDSSKAWKLFKDMVGRGPRPSSMTCNAMILGSCLKGHVRVGEGILQLMPRLQCESDACSYNILMKAHCVYGQSSCAFELFDVMLSSGCAPSVVTYNILIDALGHEGRMEEARKLFEDMEKEGIQSNTITYNILIDGYVKAGQIDKANLLYRQMKEKGYMPDCYTFNILVSGYYKFRRDWEREGELLFDDLLKPESCSHGAMLDVFLSRACWDGRLDDARELLVSAIEQGLEVSAAGFNSVIASFSKEGFEEEAFHLYQTMMDVGLSPSASTCNSLLIGLCSRGRLQNARELIDKMVERGFHVNVSAFTIYIDACFRLGDPQGAMRCWNELENQGIQVDVIGFSAYINGLCRANCIDEAVEAFQEMSSRGLFPNNFTYNSLISGLCRVGNVAEALKLEREMRQNGLIPDIFTRNIIIDGFCRQGRMKIAHSVLMDMYTNGLEPDVTTYNTFINAYCRAFDMDNAVSFSKKISSDGLKPDIFTYNIWIHSFCSRLMMNQTMKTLDELILTGLIPNTTTYNTLMNGICYDVLDRAMILTGKLLKMAFVPNVVTVNLLLSHFCKQGLAWRALMWGERLTEVSFTFDDATRNILERAYRDVKDGAEIPTESGKGLFLEHLMHVTYQLLHKIRHQECRPLMITSLFHDGINRTSKMADVR</sequence>
<dbReference type="SUPFAM" id="SSF81901">
    <property type="entry name" value="HCP-like"/>
    <property type="match status" value="1"/>
</dbReference>
<reference evidence="5 6" key="1">
    <citation type="submission" date="2023-10" db="EMBL/GenBank/DDBJ databases">
        <title>Chromosome-scale genome assembly provides insights into flower coloration mechanisms of Canna indica.</title>
        <authorList>
            <person name="Li C."/>
        </authorList>
    </citation>
    <scope>NUCLEOTIDE SEQUENCE [LARGE SCALE GENOMIC DNA]</scope>
    <source>
        <tissue evidence="5">Flower</tissue>
    </source>
</reference>
<feature type="repeat" description="PPR" evidence="3">
    <location>
        <begin position="674"/>
        <end position="708"/>
    </location>
</feature>
<dbReference type="Proteomes" id="UP001327560">
    <property type="component" value="Chromosome 6"/>
</dbReference>
<dbReference type="AlphaFoldDB" id="A0AAQ3QE88"/>
<gene>
    <name evidence="5" type="ORF">Cni_G18314</name>
</gene>
<evidence type="ECO:0000259" key="4">
    <source>
        <dbReference type="Pfam" id="PF23276"/>
    </source>
</evidence>
<keyword evidence="2" id="KW-0677">Repeat</keyword>
<dbReference type="InterPro" id="IPR057027">
    <property type="entry name" value="TPR_mt"/>
</dbReference>
<dbReference type="Pfam" id="PF13041">
    <property type="entry name" value="PPR_2"/>
    <property type="match status" value="5"/>
</dbReference>
<evidence type="ECO:0000256" key="3">
    <source>
        <dbReference type="PROSITE-ProRule" id="PRU00708"/>
    </source>
</evidence>
<feature type="domain" description="Pentatricopeptide repeat-containing protein-mitochondrial" evidence="4">
    <location>
        <begin position="458"/>
        <end position="560"/>
    </location>
</feature>
<feature type="repeat" description="PPR" evidence="3">
    <location>
        <begin position="639"/>
        <end position="673"/>
    </location>
</feature>
<feature type="repeat" description="PPR" evidence="3">
    <location>
        <begin position="322"/>
        <end position="356"/>
    </location>
</feature>
<accession>A0AAQ3QE88</accession>
<feature type="repeat" description="PPR" evidence="3">
    <location>
        <begin position="357"/>
        <end position="391"/>
    </location>
</feature>
<dbReference type="InterPro" id="IPR011990">
    <property type="entry name" value="TPR-like_helical_dom_sf"/>
</dbReference>
<dbReference type="Pfam" id="PF01535">
    <property type="entry name" value="PPR"/>
    <property type="match status" value="1"/>
</dbReference>
<protein>
    <submittedName>
        <fullName evidence="5">Pentatricopeptide repeat-containing protein</fullName>
    </submittedName>
</protein>
<feature type="repeat" description="PPR" evidence="3">
    <location>
        <begin position="499"/>
        <end position="533"/>
    </location>
</feature>
<dbReference type="Gene3D" id="1.25.40.10">
    <property type="entry name" value="Tetratricopeptide repeat domain"/>
    <property type="match status" value="5"/>
</dbReference>
<feature type="repeat" description="PPR" evidence="3">
    <location>
        <begin position="604"/>
        <end position="638"/>
    </location>
</feature>
<feature type="repeat" description="PPR" evidence="3">
    <location>
        <begin position="217"/>
        <end position="251"/>
    </location>
</feature>
<comment type="similarity">
    <text evidence="1">Belongs to the PPR family. P subfamily.</text>
</comment>
<feature type="repeat" description="PPR" evidence="3">
    <location>
        <begin position="287"/>
        <end position="321"/>
    </location>
</feature>
<proteinExistence type="inferred from homology"/>
<evidence type="ECO:0000313" key="6">
    <source>
        <dbReference type="Proteomes" id="UP001327560"/>
    </source>
</evidence>
<feature type="repeat" description="PPR" evidence="3">
    <location>
        <begin position="709"/>
        <end position="743"/>
    </location>
</feature>
<keyword evidence="6" id="KW-1185">Reference proteome</keyword>
<dbReference type="InterPro" id="IPR002885">
    <property type="entry name" value="PPR_rpt"/>
</dbReference>
<evidence type="ECO:0000256" key="1">
    <source>
        <dbReference type="ARBA" id="ARBA00007626"/>
    </source>
</evidence>
<feature type="repeat" description="PPR" evidence="3">
    <location>
        <begin position="534"/>
        <end position="568"/>
    </location>
</feature>
<evidence type="ECO:0000313" key="5">
    <source>
        <dbReference type="EMBL" id="WOL09561.1"/>
    </source>
</evidence>
<dbReference type="EMBL" id="CP136895">
    <property type="protein sequence ID" value="WOL09561.1"/>
    <property type="molecule type" value="Genomic_DNA"/>
</dbReference>